<sequence>MLKRIQIGPARIFRQTLSFGSGPFYLICFLQIPHIRAAWMACPRCVHADQSCAKDFRQFWSWAVVLPAKRTRNVHSRGHRGAYYAIGYPIAVLRCSTRLSDNLCFRKVERLHSTMITDNNSPGQ</sequence>
<gene>
    <name evidence="1" type="ORF">EV421DRAFT_1389650</name>
</gene>
<organism evidence="1 2">
    <name type="scientific">Armillaria borealis</name>
    <dbReference type="NCBI Taxonomy" id="47425"/>
    <lineage>
        <taxon>Eukaryota</taxon>
        <taxon>Fungi</taxon>
        <taxon>Dikarya</taxon>
        <taxon>Basidiomycota</taxon>
        <taxon>Agaricomycotina</taxon>
        <taxon>Agaricomycetes</taxon>
        <taxon>Agaricomycetidae</taxon>
        <taxon>Agaricales</taxon>
        <taxon>Marasmiineae</taxon>
        <taxon>Physalacriaceae</taxon>
        <taxon>Armillaria</taxon>
    </lineage>
</organism>
<dbReference type="AlphaFoldDB" id="A0AA39MHH5"/>
<dbReference type="EMBL" id="JAUEPT010000079">
    <property type="protein sequence ID" value="KAK0433655.1"/>
    <property type="molecule type" value="Genomic_DNA"/>
</dbReference>
<proteinExistence type="predicted"/>
<name>A0AA39MHH5_9AGAR</name>
<accession>A0AA39MHH5</accession>
<keyword evidence="2" id="KW-1185">Reference proteome</keyword>
<evidence type="ECO:0000313" key="2">
    <source>
        <dbReference type="Proteomes" id="UP001175226"/>
    </source>
</evidence>
<evidence type="ECO:0000313" key="1">
    <source>
        <dbReference type="EMBL" id="KAK0433655.1"/>
    </source>
</evidence>
<comment type="caution">
    <text evidence="1">The sequence shown here is derived from an EMBL/GenBank/DDBJ whole genome shotgun (WGS) entry which is preliminary data.</text>
</comment>
<protein>
    <submittedName>
        <fullName evidence="1">Uncharacterized protein</fullName>
    </submittedName>
</protein>
<reference evidence="1" key="1">
    <citation type="submission" date="2023-06" db="EMBL/GenBank/DDBJ databases">
        <authorList>
            <consortium name="Lawrence Berkeley National Laboratory"/>
            <person name="Ahrendt S."/>
            <person name="Sahu N."/>
            <person name="Indic B."/>
            <person name="Wong-Bajracharya J."/>
            <person name="Merenyi Z."/>
            <person name="Ke H.-M."/>
            <person name="Monk M."/>
            <person name="Kocsube S."/>
            <person name="Drula E."/>
            <person name="Lipzen A."/>
            <person name="Balint B."/>
            <person name="Henrissat B."/>
            <person name="Andreopoulos B."/>
            <person name="Martin F.M."/>
            <person name="Harder C.B."/>
            <person name="Rigling D."/>
            <person name="Ford K.L."/>
            <person name="Foster G.D."/>
            <person name="Pangilinan J."/>
            <person name="Papanicolaou A."/>
            <person name="Barry K."/>
            <person name="LaButti K."/>
            <person name="Viragh M."/>
            <person name="Koriabine M."/>
            <person name="Yan M."/>
            <person name="Riley R."/>
            <person name="Champramary S."/>
            <person name="Plett K.L."/>
            <person name="Tsai I.J."/>
            <person name="Slot J."/>
            <person name="Sipos G."/>
            <person name="Plett J."/>
            <person name="Nagy L.G."/>
            <person name="Grigoriev I.V."/>
        </authorList>
    </citation>
    <scope>NUCLEOTIDE SEQUENCE</scope>
    <source>
        <strain evidence="1">FPL87.14</strain>
    </source>
</reference>
<dbReference type="Proteomes" id="UP001175226">
    <property type="component" value="Unassembled WGS sequence"/>
</dbReference>